<name>A0ACC0AMS7_CATRO</name>
<proteinExistence type="predicted"/>
<accession>A0ACC0AMS7</accession>
<protein>
    <submittedName>
        <fullName evidence="1">Uncharacterized protein</fullName>
    </submittedName>
</protein>
<sequence length="132" mass="15302">MDDLVLLKETHQRRMLVVRGWAHAATLCNDVFDDQRTAPTIQSTPQTQPNPTHNGRVRPTRHGRVPSSKSFTDRSLPAMPCTSEWSKPQIFSFLASPIYINEIALQHYDHFYQNFVTLTYIYATFEPIYMMV</sequence>
<evidence type="ECO:0000313" key="1">
    <source>
        <dbReference type="EMBL" id="KAI5662277.1"/>
    </source>
</evidence>
<evidence type="ECO:0000313" key="2">
    <source>
        <dbReference type="Proteomes" id="UP001060085"/>
    </source>
</evidence>
<reference evidence="2" key="1">
    <citation type="journal article" date="2023" name="Nat. Plants">
        <title>Single-cell RNA sequencing provides a high-resolution roadmap for understanding the multicellular compartmentation of specialized metabolism.</title>
        <authorList>
            <person name="Sun S."/>
            <person name="Shen X."/>
            <person name="Li Y."/>
            <person name="Li Y."/>
            <person name="Wang S."/>
            <person name="Li R."/>
            <person name="Zhang H."/>
            <person name="Shen G."/>
            <person name="Guo B."/>
            <person name="Wei J."/>
            <person name="Xu J."/>
            <person name="St-Pierre B."/>
            <person name="Chen S."/>
            <person name="Sun C."/>
        </authorList>
    </citation>
    <scope>NUCLEOTIDE SEQUENCE [LARGE SCALE GENOMIC DNA]</scope>
</reference>
<comment type="caution">
    <text evidence="1">The sequence shown here is derived from an EMBL/GenBank/DDBJ whole genome shotgun (WGS) entry which is preliminary data.</text>
</comment>
<organism evidence="1 2">
    <name type="scientific">Catharanthus roseus</name>
    <name type="common">Madagascar periwinkle</name>
    <name type="synonym">Vinca rosea</name>
    <dbReference type="NCBI Taxonomy" id="4058"/>
    <lineage>
        <taxon>Eukaryota</taxon>
        <taxon>Viridiplantae</taxon>
        <taxon>Streptophyta</taxon>
        <taxon>Embryophyta</taxon>
        <taxon>Tracheophyta</taxon>
        <taxon>Spermatophyta</taxon>
        <taxon>Magnoliopsida</taxon>
        <taxon>eudicotyledons</taxon>
        <taxon>Gunneridae</taxon>
        <taxon>Pentapetalae</taxon>
        <taxon>asterids</taxon>
        <taxon>lamiids</taxon>
        <taxon>Gentianales</taxon>
        <taxon>Apocynaceae</taxon>
        <taxon>Rauvolfioideae</taxon>
        <taxon>Vinceae</taxon>
        <taxon>Catharanthinae</taxon>
        <taxon>Catharanthus</taxon>
    </lineage>
</organism>
<gene>
    <name evidence="1" type="ORF">M9H77_21600</name>
</gene>
<dbReference type="Proteomes" id="UP001060085">
    <property type="component" value="Linkage Group LG05"/>
</dbReference>
<keyword evidence="2" id="KW-1185">Reference proteome</keyword>
<dbReference type="EMBL" id="CM044705">
    <property type="protein sequence ID" value="KAI5662277.1"/>
    <property type="molecule type" value="Genomic_DNA"/>
</dbReference>